<evidence type="ECO:0000313" key="3">
    <source>
        <dbReference type="EMBL" id="MFB9995114.1"/>
    </source>
</evidence>
<keyword evidence="2" id="KW-0812">Transmembrane</keyword>
<keyword evidence="4" id="KW-1185">Reference proteome</keyword>
<gene>
    <name evidence="3" type="ORF">ACFFLM_24495</name>
</gene>
<feature type="region of interest" description="Disordered" evidence="1">
    <location>
        <begin position="45"/>
        <end position="129"/>
    </location>
</feature>
<evidence type="ECO:0000256" key="1">
    <source>
        <dbReference type="SAM" id="MobiDB-lite"/>
    </source>
</evidence>
<comment type="caution">
    <text evidence="3">The sequence shown here is derived from an EMBL/GenBank/DDBJ whole genome shotgun (WGS) entry which is preliminary data.</text>
</comment>
<protein>
    <recommendedName>
        <fullName evidence="5">DUF2339 domain-containing protein</fullName>
    </recommendedName>
</protein>
<feature type="non-terminal residue" evidence="3">
    <location>
        <position position="201"/>
    </location>
</feature>
<proteinExistence type="predicted"/>
<keyword evidence="2" id="KW-1133">Transmembrane helix</keyword>
<keyword evidence="2" id="KW-0472">Membrane</keyword>
<feature type="transmembrane region" description="Helical" evidence="2">
    <location>
        <begin position="172"/>
        <end position="190"/>
    </location>
</feature>
<dbReference type="Proteomes" id="UP001589733">
    <property type="component" value="Unassembled WGS sequence"/>
</dbReference>
<feature type="compositionally biased region" description="Pro residues" evidence="1">
    <location>
        <begin position="79"/>
        <end position="108"/>
    </location>
</feature>
<sequence length="201" mass="21033">MTFLFELLVVGLLITLLARVNRIERQSARAAQQLDEALRRLGAGLPAAQHPSPSAPSFSDASFPAPSRPAVPHQDSPPVSVPPPTPLGAPPFPVPGVPKLTPPLPQFPAQPTAVPRPTRPPQAPPAAPRPPAWWPAINLGAPEYSRARMSVIGGGLVIAGLAWTLRSLGLPGWTTLAAVYAFAALLWLTARSVPQPVAGAL</sequence>
<organism evidence="3 4">
    <name type="scientific">Deinococcus oregonensis</name>
    <dbReference type="NCBI Taxonomy" id="1805970"/>
    <lineage>
        <taxon>Bacteria</taxon>
        <taxon>Thermotogati</taxon>
        <taxon>Deinococcota</taxon>
        <taxon>Deinococci</taxon>
        <taxon>Deinococcales</taxon>
        <taxon>Deinococcaceae</taxon>
        <taxon>Deinococcus</taxon>
    </lineage>
</organism>
<reference evidence="3 4" key="1">
    <citation type="submission" date="2024-09" db="EMBL/GenBank/DDBJ databases">
        <authorList>
            <person name="Sun Q."/>
            <person name="Mori K."/>
        </authorList>
    </citation>
    <scope>NUCLEOTIDE SEQUENCE [LARGE SCALE GENOMIC DNA]</scope>
    <source>
        <strain evidence="3 4">JCM 13503</strain>
    </source>
</reference>
<evidence type="ECO:0008006" key="5">
    <source>
        <dbReference type="Google" id="ProtNLM"/>
    </source>
</evidence>
<dbReference type="EMBL" id="JBHLYR010000081">
    <property type="protein sequence ID" value="MFB9995114.1"/>
    <property type="molecule type" value="Genomic_DNA"/>
</dbReference>
<feature type="compositionally biased region" description="Low complexity" evidence="1">
    <location>
        <begin position="45"/>
        <end position="70"/>
    </location>
</feature>
<feature type="compositionally biased region" description="Pro residues" evidence="1">
    <location>
        <begin position="117"/>
        <end position="129"/>
    </location>
</feature>
<name>A0ABV6B5R9_9DEIO</name>
<accession>A0ABV6B5R9</accession>
<evidence type="ECO:0000313" key="4">
    <source>
        <dbReference type="Proteomes" id="UP001589733"/>
    </source>
</evidence>
<evidence type="ECO:0000256" key="2">
    <source>
        <dbReference type="SAM" id="Phobius"/>
    </source>
</evidence>